<gene>
    <name evidence="1" type="ORF">g.2005</name>
</gene>
<proteinExistence type="predicted"/>
<dbReference type="AlphaFoldDB" id="A0A2S2NJK8"/>
<dbReference type="EMBL" id="GGMR01004745">
    <property type="protein sequence ID" value="MBY17364.1"/>
    <property type="molecule type" value="Transcribed_RNA"/>
</dbReference>
<accession>A0A2S2NJK8</accession>
<organism evidence="1">
    <name type="scientific">Schizaphis graminum</name>
    <name type="common">Green bug aphid</name>
    <dbReference type="NCBI Taxonomy" id="13262"/>
    <lineage>
        <taxon>Eukaryota</taxon>
        <taxon>Metazoa</taxon>
        <taxon>Ecdysozoa</taxon>
        <taxon>Arthropoda</taxon>
        <taxon>Hexapoda</taxon>
        <taxon>Insecta</taxon>
        <taxon>Pterygota</taxon>
        <taxon>Neoptera</taxon>
        <taxon>Paraneoptera</taxon>
        <taxon>Hemiptera</taxon>
        <taxon>Sternorrhyncha</taxon>
        <taxon>Aphidomorpha</taxon>
        <taxon>Aphidoidea</taxon>
        <taxon>Aphididae</taxon>
        <taxon>Aphidini</taxon>
        <taxon>Schizaphis</taxon>
    </lineage>
</organism>
<reference evidence="1" key="1">
    <citation type="submission" date="2018-04" db="EMBL/GenBank/DDBJ databases">
        <title>Transcriptome of Schizaphis graminum biotype I.</title>
        <authorList>
            <person name="Scully E.D."/>
            <person name="Geib S.M."/>
            <person name="Palmer N.A."/>
            <person name="Koch K."/>
            <person name="Bradshaw J."/>
            <person name="Heng-Moss T."/>
            <person name="Sarath G."/>
        </authorList>
    </citation>
    <scope>NUCLEOTIDE SEQUENCE</scope>
</reference>
<sequence length="147" mass="16323">MKYEGIKKLLRGTKSELFQTGGGPQKNAYTASSEYEKQLFDIIQLSVEGLPSFFDNDDVGANGENMLEQYETSINDLTSNNVIVFNIDADNEVFVEENENDILNSPTDLLVNSQKATCSSFDDQTWNPSCASKLLKTTPKHTKLTGL</sequence>
<protein>
    <submittedName>
        <fullName evidence="1">Uncharacterized protein</fullName>
    </submittedName>
</protein>
<name>A0A2S2NJK8_SCHGA</name>
<evidence type="ECO:0000313" key="1">
    <source>
        <dbReference type="EMBL" id="MBY17364.1"/>
    </source>
</evidence>